<dbReference type="AlphaFoldDB" id="A0AAE3EL96"/>
<feature type="domain" description="NYN" evidence="1">
    <location>
        <begin position="7"/>
        <end position="150"/>
    </location>
</feature>
<dbReference type="RefSeq" id="WP_230758024.1">
    <property type="nucleotide sequence ID" value="NZ_JAINWA010000003.1"/>
</dbReference>
<keyword evidence="3" id="KW-1185">Reference proteome</keyword>
<dbReference type="PANTHER" id="PTHR35811">
    <property type="entry name" value="SLR1870 PROTEIN"/>
    <property type="match status" value="1"/>
</dbReference>
<protein>
    <submittedName>
        <fullName evidence="2">NYN domain-containing protein</fullName>
    </submittedName>
</protein>
<sequence>MKGTISIALYFDLENVNEKLNLSKLLESITLNIEEDLSPIFAIKLACGDTNGIAKFREQMKDLNFNIREAPHVSQKNLKNRADLILSVEAFESLYQKSPEIDLYVFITSDTDFTVIMDKLRKYGKQVWLVTRKTDKDKKLFTSSTDEILVIEDNFLEEEQANKSIVKLEKELMSLGFDANESNKIKEVIESFEKDKWYNGALFGKKIKNIMKDFSYKGKKVNSQTKLLAHLTKANYVETRKDEKSEQFRIIA</sequence>
<dbReference type="InterPro" id="IPR021139">
    <property type="entry name" value="NYN"/>
</dbReference>
<dbReference type="Pfam" id="PF01936">
    <property type="entry name" value="NYN"/>
    <property type="match status" value="1"/>
</dbReference>
<evidence type="ECO:0000313" key="2">
    <source>
        <dbReference type="EMBL" id="MCD1655926.1"/>
    </source>
</evidence>
<dbReference type="Gene3D" id="3.40.50.1010">
    <property type="entry name" value="5'-nuclease"/>
    <property type="match status" value="1"/>
</dbReference>
<dbReference type="PANTHER" id="PTHR35811:SF1">
    <property type="entry name" value="HTH OST-TYPE DOMAIN-CONTAINING PROTEIN"/>
    <property type="match status" value="1"/>
</dbReference>
<gene>
    <name evidence="2" type="ORF">K7J14_14600</name>
</gene>
<dbReference type="GO" id="GO:0004540">
    <property type="term" value="F:RNA nuclease activity"/>
    <property type="evidence" value="ECO:0007669"/>
    <property type="project" value="InterPro"/>
</dbReference>
<reference evidence="2" key="1">
    <citation type="submission" date="2021-08" db="EMBL/GenBank/DDBJ databases">
        <title>Comparative analyses of Brucepasteria parasyntrophica and Teretinema zuelzerae.</title>
        <authorList>
            <person name="Song Y."/>
            <person name="Brune A."/>
        </authorList>
    </citation>
    <scope>NUCLEOTIDE SEQUENCE</scope>
    <source>
        <strain evidence="2">DSM 1903</strain>
    </source>
</reference>
<proteinExistence type="predicted"/>
<dbReference type="Proteomes" id="UP001198163">
    <property type="component" value="Unassembled WGS sequence"/>
</dbReference>
<dbReference type="EMBL" id="JAINWA010000003">
    <property type="protein sequence ID" value="MCD1655926.1"/>
    <property type="molecule type" value="Genomic_DNA"/>
</dbReference>
<evidence type="ECO:0000259" key="1">
    <source>
        <dbReference type="Pfam" id="PF01936"/>
    </source>
</evidence>
<comment type="caution">
    <text evidence="2">The sequence shown here is derived from an EMBL/GenBank/DDBJ whole genome shotgun (WGS) entry which is preliminary data.</text>
</comment>
<name>A0AAE3EL96_9SPIR</name>
<accession>A0AAE3EL96</accession>
<evidence type="ECO:0000313" key="3">
    <source>
        <dbReference type="Proteomes" id="UP001198163"/>
    </source>
</evidence>
<organism evidence="2 3">
    <name type="scientific">Teretinema zuelzerae</name>
    <dbReference type="NCBI Taxonomy" id="156"/>
    <lineage>
        <taxon>Bacteria</taxon>
        <taxon>Pseudomonadati</taxon>
        <taxon>Spirochaetota</taxon>
        <taxon>Spirochaetia</taxon>
        <taxon>Spirochaetales</taxon>
        <taxon>Treponemataceae</taxon>
        <taxon>Teretinema</taxon>
    </lineage>
</organism>